<dbReference type="Proteomes" id="UP001162972">
    <property type="component" value="Chromosome 17"/>
</dbReference>
<organism evidence="1 2">
    <name type="scientific">Salix udensis</name>
    <dbReference type="NCBI Taxonomy" id="889485"/>
    <lineage>
        <taxon>Eukaryota</taxon>
        <taxon>Viridiplantae</taxon>
        <taxon>Streptophyta</taxon>
        <taxon>Embryophyta</taxon>
        <taxon>Tracheophyta</taxon>
        <taxon>Spermatophyta</taxon>
        <taxon>Magnoliopsida</taxon>
        <taxon>eudicotyledons</taxon>
        <taxon>Gunneridae</taxon>
        <taxon>Pentapetalae</taxon>
        <taxon>rosids</taxon>
        <taxon>fabids</taxon>
        <taxon>Malpighiales</taxon>
        <taxon>Salicaceae</taxon>
        <taxon>Saliceae</taxon>
        <taxon>Salix</taxon>
    </lineage>
</organism>
<comment type="caution">
    <text evidence="1">The sequence shown here is derived from an EMBL/GenBank/DDBJ whole genome shotgun (WGS) entry which is preliminary data.</text>
</comment>
<reference evidence="1 2" key="1">
    <citation type="journal article" date="2023" name="Int. J. Mol. Sci.">
        <title>De Novo Assembly and Annotation of 11 Diverse Shrub Willow (Salix) Genomes Reveals Novel Gene Organization in Sex-Linked Regions.</title>
        <authorList>
            <person name="Hyden B."/>
            <person name="Feng K."/>
            <person name="Yates T.B."/>
            <person name="Jawdy S."/>
            <person name="Cereghino C."/>
            <person name="Smart L.B."/>
            <person name="Muchero W."/>
        </authorList>
    </citation>
    <scope>NUCLEOTIDE SEQUENCE [LARGE SCALE GENOMIC DNA]</scope>
    <source>
        <tissue evidence="1">Shoot tip</tissue>
    </source>
</reference>
<sequence>MEENEKEIEDNPDSKYLGWHSKLDHPDDLDPTAEFSTENPPWLIRLLFSSKTCFLSKPKVCDSSPHLITRGGKSFAFNSLSECQPLAFAVDPTPLWSDFPDYDFPAVSRKAVGGF</sequence>
<evidence type="ECO:0000313" key="2">
    <source>
        <dbReference type="Proteomes" id="UP001162972"/>
    </source>
</evidence>
<keyword evidence="2" id="KW-1185">Reference proteome</keyword>
<gene>
    <name evidence="1" type="ORF">OIU84_029012</name>
</gene>
<dbReference type="EMBL" id="JAPFFJ010000008">
    <property type="protein sequence ID" value="KAJ6421739.1"/>
    <property type="molecule type" value="Genomic_DNA"/>
</dbReference>
<name>A0AAD6P9Q9_9ROSI</name>
<accession>A0AAD6P9Q9</accession>
<dbReference type="AlphaFoldDB" id="A0AAD6P9Q9"/>
<evidence type="ECO:0000313" key="1">
    <source>
        <dbReference type="EMBL" id="KAJ6421739.1"/>
    </source>
</evidence>
<protein>
    <submittedName>
        <fullName evidence="1">Uncharacterized protein</fullName>
    </submittedName>
</protein>
<proteinExistence type="predicted"/>